<dbReference type="InterPro" id="IPR051338">
    <property type="entry name" value="NodU/CmcH_Carbamoyltrnsfr"/>
</dbReference>
<evidence type="ECO:0000256" key="1">
    <source>
        <dbReference type="ARBA" id="ARBA00006129"/>
    </source>
</evidence>
<dbReference type="Gene3D" id="3.30.420.40">
    <property type="match status" value="2"/>
</dbReference>
<organism evidence="4 5">
    <name type="scientific">Saccharopolyspora taberi</name>
    <dbReference type="NCBI Taxonomy" id="60895"/>
    <lineage>
        <taxon>Bacteria</taxon>
        <taxon>Bacillati</taxon>
        <taxon>Actinomycetota</taxon>
        <taxon>Actinomycetes</taxon>
        <taxon>Pseudonocardiales</taxon>
        <taxon>Pseudonocardiaceae</taxon>
        <taxon>Saccharopolyspora</taxon>
    </lineage>
</organism>
<dbReference type="PANTHER" id="PTHR34847">
    <property type="entry name" value="NODULATION PROTEIN U"/>
    <property type="match status" value="1"/>
</dbReference>
<dbReference type="InterPro" id="IPR003696">
    <property type="entry name" value="Carbtransf_dom"/>
</dbReference>
<dbReference type="RefSeq" id="WP_344681219.1">
    <property type="nucleotide sequence ID" value="NZ_BAAAUX010000014.1"/>
</dbReference>
<keyword evidence="5" id="KW-1185">Reference proteome</keyword>
<name>A0ABN3VEX9_9PSEU</name>
<evidence type="ECO:0000313" key="4">
    <source>
        <dbReference type="EMBL" id="GAA2798165.1"/>
    </source>
</evidence>
<feature type="domain" description="Carbamoyltransferase" evidence="2">
    <location>
        <begin position="23"/>
        <end position="335"/>
    </location>
</feature>
<dbReference type="SUPFAM" id="SSF53067">
    <property type="entry name" value="Actin-like ATPase domain"/>
    <property type="match status" value="1"/>
</dbReference>
<dbReference type="Pfam" id="PF16861">
    <property type="entry name" value="Carbam_trans_C"/>
    <property type="match status" value="1"/>
</dbReference>
<protein>
    <submittedName>
        <fullName evidence="4">Carbamoyltransferase</fullName>
    </submittedName>
</protein>
<comment type="caution">
    <text evidence="4">The sequence shown here is derived from an EMBL/GenBank/DDBJ whole genome shotgun (WGS) entry which is preliminary data.</text>
</comment>
<dbReference type="PANTHER" id="PTHR34847:SF1">
    <property type="entry name" value="NODULATION PROTEIN U"/>
    <property type="match status" value="1"/>
</dbReference>
<dbReference type="InterPro" id="IPR038152">
    <property type="entry name" value="Carbam_trans_C_sf"/>
</dbReference>
<comment type="similarity">
    <text evidence="1">Belongs to the NodU/CmcH family.</text>
</comment>
<sequence length="664" mass="72531">MLTLGLSGGLDPVHEQVLDVPENYTYDGAAVLVRDGRVVAAVEEERLNRIKHSNKFPFESIRFCLDSFGLRATDLDRIGYYVNEEAANVLLSRLALARPELAGDVDARTLLAGTLSRGLGCEIDPGRLAFFQHKLTHAASAMAHSGFDDGLVHVVDSASGLYSGSWDERGGLRLDELVAWPHRQSLNHFSQTLLPAIGLGMFDEHKMVALAAQGDPATFAPVFDQLCELLPGGDYALRLDRAAAVSDLVGTGPRTDPPDQAVRDVAASMQHTMERIVLHQLRHYREKAGHRRLCMAGGMIENTGLAGKVLRSGLFDEVFVHPAAYDTGCAVGAALLASSEGADAVRQERPVHVFWGPDVGSEPEVAAVLDRWRGFVSAHRSPDVARDAAQLLADGAVVGWVQGRSEFGSHALGNRSVLADPRNPESRPRVNKALSRAEVYRPLAPSVLAEDAHEYFVLPPGMAQSPFMTFAVEVRADRRAALPATTQADGTARLHTVSREANLRYWELISAFRDITGVPVLLNTSFNNSVEPTVHSAEDAVVSFLTTEIDHLVVGDFVVRRREPAEQDWLALGLSVPPHVKLFQIKGHAERERATTRCELRTSYEPQVRRRVSPELGALLGTVNAETPLGELMSAISAPDREQILAEIRQLWAERMLSLRARSS</sequence>
<accession>A0ABN3VEX9</accession>
<evidence type="ECO:0000313" key="5">
    <source>
        <dbReference type="Proteomes" id="UP001500979"/>
    </source>
</evidence>
<dbReference type="Gene3D" id="3.90.870.20">
    <property type="entry name" value="Carbamoyltransferase, C-terminal domain"/>
    <property type="match status" value="1"/>
</dbReference>
<gene>
    <name evidence="4" type="ORF">GCM10010470_36670</name>
</gene>
<dbReference type="InterPro" id="IPR031730">
    <property type="entry name" value="Carbam_trans_C"/>
</dbReference>
<feature type="domain" description="Carbamoyltransferase C-terminal" evidence="3">
    <location>
        <begin position="389"/>
        <end position="561"/>
    </location>
</feature>
<dbReference type="Proteomes" id="UP001500979">
    <property type="component" value="Unassembled WGS sequence"/>
</dbReference>
<dbReference type="Pfam" id="PF02543">
    <property type="entry name" value="Carbam_trans_N"/>
    <property type="match status" value="1"/>
</dbReference>
<reference evidence="4 5" key="1">
    <citation type="journal article" date="2019" name="Int. J. Syst. Evol. Microbiol.">
        <title>The Global Catalogue of Microorganisms (GCM) 10K type strain sequencing project: providing services to taxonomists for standard genome sequencing and annotation.</title>
        <authorList>
            <consortium name="The Broad Institute Genomics Platform"/>
            <consortium name="The Broad Institute Genome Sequencing Center for Infectious Disease"/>
            <person name="Wu L."/>
            <person name="Ma J."/>
        </authorList>
    </citation>
    <scope>NUCLEOTIDE SEQUENCE [LARGE SCALE GENOMIC DNA]</scope>
    <source>
        <strain evidence="4 5">JCM 9383</strain>
    </source>
</reference>
<dbReference type="EMBL" id="BAAAUX010000014">
    <property type="protein sequence ID" value="GAA2798165.1"/>
    <property type="molecule type" value="Genomic_DNA"/>
</dbReference>
<evidence type="ECO:0000259" key="3">
    <source>
        <dbReference type="Pfam" id="PF16861"/>
    </source>
</evidence>
<proteinExistence type="inferred from homology"/>
<dbReference type="InterPro" id="IPR043129">
    <property type="entry name" value="ATPase_NBD"/>
</dbReference>
<evidence type="ECO:0000259" key="2">
    <source>
        <dbReference type="Pfam" id="PF02543"/>
    </source>
</evidence>